<reference evidence="3 4" key="1">
    <citation type="submission" date="2023-04" db="EMBL/GenBank/DDBJ databases">
        <title>A novel species of the genus Streptomyces: Streptomyces pakalii sp. nov. isolated from a Mexican soil jungle.</title>
        <authorList>
            <person name="Chavez-Hernandez M.A."/>
            <person name="Ortiz-Alvarez J."/>
            <person name="Villa-Tanaca L."/>
            <person name="Hernandez-Rodriguez C."/>
        </authorList>
    </citation>
    <scope>NUCLEOTIDE SEQUENCE [LARGE SCALE GENOMIC DNA]</scope>
    <source>
        <strain evidence="3 4">ENCB-J15</strain>
    </source>
</reference>
<evidence type="ECO:0000313" key="3">
    <source>
        <dbReference type="EMBL" id="MDJ1640957.1"/>
    </source>
</evidence>
<evidence type="ECO:0000256" key="1">
    <source>
        <dbReference type="SAM" id="MobiDB-lite"/>
    </source>
</evidence>
<protein>
    <submittedName>
        <fullName evidence="3">DUF397 domain-containing protein</fullName>
    </submittedName>
</protein>
<name>A0ABT7D589_9ACTN</name>
<evidence type="ECO:0000313" key="4">
    <source>
        <dbReference type="Proteomes" id="UP001237194"/>
    </source>
</evidence>
<dbReference type="RefSeq" id="WP_283893699.1">
    <property type="nucleotide sequence ID" value="NZ_JARWAF010000004.1"/>
</dbReference>
<organism evidence="3 4">
    <name type="scientific">Streptomyces pakalii</name>
    <dbReference type="NCBI Taxonomy" id="3036494"/>
    <lineage>
        <taxon>Bacteria</taxon>
        <taxon>Bacillati</taxon>
        <taxon>Actinomycetota</taxon>
        <taxon>Actinomycetes</taxon>
        <taxon>Kitasatosporales</taxon>
        <taxon>Streptomycetaceae</taxon>
        <taxon>Streptomyces</taxon>
    </lineage>
</organism>
<dbReference type="Pfam" id="PF04149">
    <property type="entry name" value="DUF397"/>
    <property type="match status" value="3"/>
</dbReference>
<feature type="domain" description="DUF397" evidence="2">
    <location>
        <begin position="34"/>
        <end position="54"/>
    </location>
</feature>
<proteinExistence type="predicted"/>
<keyword evidence="4" id="KW-1185">Reference proteome</keyword>
<accession>A0ABT7D589</accession>
<sequence length="113" mass="11547">MEHGPDLTNADWRKSSYSGNTGGECVECTVIDGAAWRKSSYSGNTGGDCVECTVTGGAAWRTSSYSGSTGGECVEVAPSPACGSVPVRDSKNPTGPAIILGAPAWQAFVDGLR</sequence>
<comment type="caution">
    <text evidence="3">The sequence shown here is derived from an EMBL/GenBank/DDBJ whole genome shotgun (WGS) entry which is preliminary data.</text>
</comment>
<evidence type="ECO:0000259" key="2">
    <source>
        <dbReference type="Pfam" id="PF04149"/>
    </source>
</evidence>
<dbReference type="InterPro" id="IPR007278">
    <property type="entry name" value="DUF397"/>
</dbReference>
<feature type="region of interest" description="Disordered" evidence="1">
    <location>
        <begin position="1"/>
        <end position="22"/>
    </location>
</feature>
<dbReference type="EMBL" id="JARWAF010000004">
    <property type="protein sequence ID" value="MDJ1640957.1"/>
    <property type="molecule type" value="Genomic_DNA"/>
</dbReference>
<gene>
    <name evidence="3" type="ORF">P5W92_11135</name>
</gene>
<feature type="domain" description="DUF397" evidence="2">
    <location>
        <begin position="58"/>
        <end position="113"/>
    </location>
</feature>
<dbReference type="Proteomes" id="UP001237194">
    <property type="component" value="Unassembled WGS sequence"/>
</dbReference>
<feature type="domain" description="DUF397" evidence="2">
    <location>
        <begin position="10"/>
        <end position="31"/>
    </location>
</feature>